<proteinExistence type="predicted"/>
<reference evidence="2" key="1">
    <citation type="submission" date="2020-04" db="EMBL/GenBank/DDBJ databases">
        <title>Draft genome resource of the tomato pathogen Pseudocercospora fuligena.</title>
        <authorList>
            <person name="Zaccaron A."/>
        </authorList>
    </citation>
    <scope>NUCLEOTIDE SEQUENCE</scope>
    <source>
        <strain evidence="2">PF001</strain>
    </source>
</reference>
<name>A0A8H6VN82_9PEZI</name>
<feature type="chain" id="PRO_5034134361" evidence="1">
    <location>
        <begin position="23"/>
        <end position="428"/>
    </location>
</feature>
<dbReference type="Proteomes" id="UP000660729">
    <property type="component" value="Unassembled WGS sequence"/>
</dbReference>
<keyword evidence="3" id="KW-1185">Reference proteome</keyword>
<accession>A0A8H6VN82</accession>
<comment type="caution">
    <text evidence="2">The sequence shown here is derived from an EMBL/GenBank/DDBJ whole genome shotgun (WGS) entry which is preliminary data.</text>
</comment>
<organism evidence="2 3">
    <name type="scientific">Pseudocercospora fuligena</name>
    <dbReference type="NCBI Taxonomy" id="685502"/>
    <lineage>
        <taxon>Eukaryota</taxon>
        <taxon>Fungi</taxon>
        <taxon>Dikarya</taxon>
        <taxon>Ascomycota</taxon>
        <taxon>Pezizomycotina</taxon>
        <taxon>Dothideomycetes</taxon>
        <taxon>Dothideomycetidae</taxon>
        <taxon>Mycosphaerellales</taxon>
        <taxon>Mycosphaerellaceae</taxon>
        <taxon>Pseudocercospora</taxon>
    </lineage>
</organism>
<dbReference type="AlphaFoldDB" id="A0A8H6VN82"/>
<evidence type="ECO:0000313" key="3">
    <source>
        <dbReference type="Proteomes" id="UP000660729"/>
    </source>
</evidence>
<protein>
    <submittedName>
        <fullName evidence="2">Uncharacterized protein</fullName>
    </submittedName>
</protein>
<evidence type="ECO:0000256" key="1">
    <source>
        <dbReference type="SAM" id="SignalP"/>
    </source>
</evidence>
<dbReference type="Gene3D" id="2.60.120.260">
    <property type="entry name" value="Galactose-binding domain-like"/>
    <property type="match status" value="1"/>
</dbReference>
<keyword evidence="1" id="KW-0732">Signal</keyword>
<sequence length="428" mass="44313">MRSSDLFQSLFVAASILSGADAAAVERAAPAAYCPKANLLVSKLKSSVAATSFCSWYLPVSTKTSTAFKTIAAPTSTVTFTTYKGYETVTLPATTKVITGPASTVTSISTILSTTDVYGSEAVTETSTQTSIQTDTVAATITTCSKRLQFAKRYSSPHTVPKAVAGEPFSSLKAACACLSIPAKTTIITSTTTPKCSKTLTSTKTSSLTLKVQSTITSLVTPTVYTTDVTIDLRTSTKTSTTTLSVTTLTTTTQTVTSTVTQGPAVTNGDFETGELSPWTVQFGNADVTADGDSPSGQHFLRLTGRGMAGCGGASARPPTILSQDVTLSGNGPHTLSFYISVDTPVPASTQGQCWLTVKFGQDQLDGYSLARGGGIMQKTYSLPAGTTSGALSLEMGCNSLGCANNEVQTIQLDDFKINADDGSGCLA</sequence>
<gene>
    <name evidence="2" type="ORF">HII31_05716</name>
</gene>
<evidence type="ECO:0000313" key="2">
    <source>
        <dbReference type="EMBL" id="KAF7192905.1"/>
    </source>
</evidence>
<feature type="signal peptide" evidence="1">
    <location>
        <begin position="1"/>
        <end position="22"/>
    </location>
</feature>
<dbReference type="EMBL" id="JABCIY010000101">
    <property type="protein sequence ID" value="KAF7192905.1"/>
    <property type="molecule type" value="Genomic_DNA"/>
</dbReference>